<feature type="region of interest" description="Disordered" evidence="1">
    <location>
        <begin position="171"/>
        <end position="191"/>
    </location>
</feature>
<dbReference type="RefSeq" id="WP_237166472.1">
    <property type="nucleotide sequence ID" value="NZ_BLLB01000002.1"/>
</dbReference>
<gene>
    <name evidence="2" type="ORF">MHIP_19610</name>
</gene>
<organism evidence="2 3">
    <name type="scientific">Mycolicibacterium hippocampi</name>
    <dbReference type="NCBI Taxonomy" id="659824"/>
    <lineage>
        <taxon>Bacteria</taxon>
        <taxon>Bacillati</taxon>
        <taxon>Actinomycetota</taxon>
        <taxon>Actinomycetes</taxon>
        <taxon>Mycobacteriales</taxon>
        <taxon>Mycobacteriaceae</taxon>
        <taxon>Mycolicibacterium</taxon>
    </lineage>
</organism>
<dbReference type="EMBL" id="BLLB01000002">
    <property type="protein sequence ID" value="GFH01478.1"/>
    <property type="molecule type" value="Genomic_DNA"/>
</dbReference>
<accession>A0A7I9ZLJ6</accession>
<evidence type="ECO:0000313" key="3">
    <source>
        <dbReference type="Proteomes" id="UP000465304"/>
    </source>
</evidence>
<dbReference type="AlphaFoldDB" id="A0A7I9ZLJ6"/>
<evidence type="ECO:0000256" key="1">
    <source>
        <dbReference type="SAM" id="MobiDB-lite"/>
    </source>
</evidence>
<comment type="caution">
    <text evidence="2">The sequence shown here is derived from an EMBL/GenBank/DDBJ whole genome shotgun (WGS) entry which is preliminary data.</text>
</comment>
<sequence>MSQTIHHRLHILEAADWKDGVITLLNPDSPYRPWRYAFGEARPGDHAMLVLGTDPVSVVTVLARIGDGGGLDGSMLDLRRYRADLVDLATLAMVLDLPDAFTSWRLDDDDAERVILALHESRVYGKPLYRWGHSTVVAARNLLTFRGYCYGCDDPIDIEGAGARDNVHVHTVDPLPRPEPQSPIRTPDSSGRRRAYAALLREEATDWPALLCRFCHHAMRDGGFTSFVEYLFAQHPECPRCGARRTQRIGYGMPDDPDSWGPWLDIGGCCRKPEKWHCSVCNQRWL</sequence>
<keyword evidence="3" id="KW-1185">Reference proteome</keyword>
<dbReference type="Proteomes" id="UP000465304">
    <property type="component" value="Unassembled WGS sequence"/>
</dbReference>
<protein>
    <submittedName>
        <fullName evidence="2">Uncharacterized protein</fullName>
    </submittedName>
</protein>
<name>A0A7I9ZLJ6_9MYCO</name>
<reference evidence="2 3" key="1">
    <citation type="journal article" date="2019" name="Emerg. Microbes Infect.">
        <title>Comprehensive subspecies identification of 175 nontuberculous mycobacteria species based on 7547 genomic profiles.</title>
        <authorList>
            <person name="Matsumoto Y."/>
            <person name="Kinjo T."/>
            <person name="Motooka D."/>
            <person name="Nabeya D."/>
            <person name="Jung N."/>
            <person name="Uechi K."/>
            <person name="Horii T."/>
            <person name="Iida T."/>
            <person name="Fujita J."/>
            <person name="Nakamura S."/>
        </authorList>
    </citation>
    <scope>NUCLEOTIDE SEQUENCE [LARGE SCALE GENOMIC DNA]</scope>
    <source>
        <strain evidence="2 3">JCM 30996</strain>
    </source>
</reference>
<evidence type="ECO:0000313" key="2">
    <source>
        <dbReference type="EMBL" id="GFH01478.1"/>
    </source>
</evidence>
<proteinExistence type="predicted"/>